<keyword evidence="5" id="KW-0175">Coiled coil</keyword>
<dbReference type="InterPro" id="IPR036890">
    <property type="entry name" value="HATPase_C_sf"/>
</dbReference>
<dbReference type="PANTHER" id="PTHR43065:SF42">
    <property type="entry name" value="TWO-COMPONENT SENSOR PPRA"/>
    <property type="match status" value="1"/>
</dbReference>
<gene>
    <name evidence="10" type="ORF">IFT62_06135</name>
</gene>
<dbReference type="InterPro" id="IPR035965">
    <property type="entry name" value="PAS-like_dom_sf"/>
</dbReference>
<dbReference type="InterPro" id="IPR003661">
    <property type="entry name" value="HisK_dim/P_dom"/>
</dbReference>
<evidence type="ECO:0000256" key="4">
    <source>
        <dbReference type="PROSITE-ProRule" id="PRU00169"/>
    </source>
</evidence>
<dbReference type="EMBL" id="JACYNP010000002">
    <property type="protein sequence ID" value="MBD8120786.1"/>
    <property type="molecule type" value="Genomic_DNA"/>
</dbReference>
<dbReference type="Gene3D" id="1.10.287.130">
    <property type="match status" value="1"/>
</dbReference>
<comment type="catalytic activity">
    <reaction evidence="1">
        <text>ATP + protein L-histidine = ADP + protein N-phospho-L-histidine.</text>
        <dbReference type="EC" id="2.7.13.3"/>
    </reaction>
</comment>
<evidence type="ECO:0000259" key="8">
    <source>
        <dbReference type="PROSITE" id="PS50112"/>
    </source>
</evidence>
<dbReference type="InterPro" id="IPR004358">
    <property type="entry name" value="Sig_transdc_His_kin-like_C"/>
</dbReference>
<comment type="caution">
    <text evidence="10">The sequence shown here is derived from an EMBL/GenBank/DDBJ whole genome shotgun (WGS) entry which is preliminary data.</text>
</comment>
<dbReference type="Pfam" id="PF08447">
    <property type="entry name" value="PAS_3"/>
    <property type="match status" value="1"/>
</dbReference>
<name>A0ABR9A4P6_9PSED</name>
<dbReference type="InterPro" id="IPR003594">
    <property type="entry name" value="HATPase_dom"/>
</dbReference>
<dbReference type="NCBIfam" id="TIGR00229">
    <property type="entry name" value="sensory_box"/>
    <property type="match status" value="1"/>
</dbReference>
<dbReference type="InterPro" id="IPR000014">
    <property type="entry name" value="PAS"/>
</dbReference>
<feature type="domain" description="PAS" evidence="8">
    <location>
        <begin position="52"/>
        <end position="122"/>
    </location>
</feature>
<dbReference type="SMART" id="SM00448">
    <property type="entry name" value="REC"/>
    <property type="match status" value="1"/>
</dbReference>
<dbReference type="Pfam" id="PF00512">
    <property type="entry name" value="HisKA"/>
    <property type="match status" value="1"/>
</dbReference>
<dbReference type="SMART" id="SM00387">
    <property type="entry name" value="HATPase_c"/>
    <property type="match status" value="1"/>
</dbReference>
<dbReference type="SMART" id="SM00091">
    <property type="entry name" value="PAS"/>
    <property type="match status" value="1"/>
</dbReference>
<evidence type="ECO:0000259" key="7">
    <source>
        <dbReference type="PROSITE" id="PS50110"/>
    </source>
</evidence>
<dbReference type="Gene3D" id="3.30.565.10">
    <property type="entry name" value="Histidine kinase-like ATPase, C-terminal domain"/>
    <property type="match status" value="1"/>
</dbReference>
<accession>A0ABR9A4P6</accession>
<dbReference type="Pfam" id="PF02518">
    <property type="entry name" value="HATPase_c"/>
    <property type="match status" value="1"/>
</dbReference>
<dbReference type="InterPro" id="IPR001610">
    <property type="entry name" value="PAC"/>
</dbReference>
<keyword evidence="3 4" id="KW-0597">Phosphoprotein</keyword>
<dbReference type="CDD" id="cd00082">
    <property type="entry name" value="HisKA"/>
    <property type="match status" value="1"/>
</dbReference>
<dbReference type="SUPFAM" id="SSF55785">
    <property type="entry name" value="PYP-like sensor domain (PAS domain)"/>
    <property type="match status" value="1"/>
</dbReference>
<reference evidence="10 11" key="1">
    <citation type="journal article" date="2020" name="FEMS Microbiol. Ecol.">
        <title>Temporal dynamics of bacterial communities during seed development and maturation.</title>
        <authorList>
            <person name="Chesneau G."/>
            <person name="Torres-Cortes G."/>
            <person name="Briand M."/>
            <person name="Darrasse A."/>
            <person name="Preveaux A."/>
            <person name="Marais C."/>
            <person name="Jacques M.A."/>
            <person name="Shade A."/>
            <person name="Barret M."/>
        </authorList>
    </citation>
    <scope>NUCLEOTIDE SEQUENCE [LARGE SCALE GENOMIC DNA]</scope>
    <source>
        <strain evidence="10 11">CFBP13723</strain>
    </source>
</reference>
<dbReference type="PROSITE" id="PS50113">
    <property type="entry name" value="PAC"/>
    <property type="match status" value="1"/>
</dbReference>
<dbReference type="SUPFAM" id="SSF55874">
    <property type="entry name" value="ATPase domain of HSP90 chaperone/DNA topoisomerase II/histidine kinase"/>
    <property type="match status" value="1"/>
</dbReference>
<proteinExistence type="predicted"/>
<dbReference type="InterPro" id="IPR005467">
    <property type="entry name" value="His_kinase_dom"/>
</dbReference>
<dbReference type="Pfam" id="PF00072">
    <property type="entry name" value="Response_reg"/>
    <property type="match status" value="1"/>
</dbReference>
<dbReference type="InterPro" id="IPR013655">
    <property type="entry name" value="PAS_fold_3"/>
</dbReference>
<evidence type="ECO:0000256" key="2">
    <source>
        <dbReference type="ARBA" id="ARBA00012438"/>
    </source>
</evidence>
<sequence length="591" mass="66319">MKGRCPWREPGGNRFQGRTHSLTSTSFLAAMPLNPAGPDDQAFSRTETLEESERQFRTLADNMSQLAWIAEPAGQIYWYNERWYSYTGTSHEAMMALGWRSLHHPDHRQRVESRLQRCFATGSLWEDTFPLRGKDGQYRWFLSRALPIRDERGNITYWLSTSTDITAQVSAEDALRELNESLEQRVAERTRELAQSNERLQIEISERAQAEEALRHAQKMDAIGQLTGGIAHDFNNMLTGVLGALDLIQRRVAAGRVSEIDRYIEAAMSSANRAASLTHRLLAFARRQSLNQRPVDVNQMVMSMEELLRRTIGESIELEVDLHTTSCLTNTDEHQLENALLNLVINARDAMPDGGRLLIQTELTHNALLQDALAPGDYVRLRVQDTGQGMSSEVIARAFDPFFTTKPIGQGTGLGLSMVYGFINQTGGRVNITSEEGRGTRIDLLLPVHHDAAESPVPVDRRIEPPRASQGERVLVVEDEPDVRMLVVDVLKELGYRVEVACDSHEALPVLQGAEPVDLLVTDVGLPGLNGRQLAEVARQHRPQLKVLFMTGYAREAEVRGDFLDPGMDLLTKPFSIDELAQRVRQLIESI</sequence>
<dbReference type="SUPFAM" id="SSF52172">
    <property type="entry name" value="CheY-like"/>
    <property type="match status" value="1"/>
</dbReference>
<dbReference type="PRINTS" id="PR00344">
    <property type="entry name" value="BCTRLSENSOR"/>
</dbReference>
<evidence type="ECO:0000313" key="11">
    <source>
        <dbReference type="Proteomes" id="UP000625247"/>
    </source>
</evidence>
<dbReference type="InterPro" id="IPR011006">
    <property type="entry name" value="CheY-like_superfamily"/>
</dbReference>
<dbReference type="PANTHER" id="PTHR43065">
    <property type="entry name" value="SENSOR HISTIDINE KINASE"/>
    <property type="match status" value="1"/>
</dbReference>
<dbReference type="InterPro" id="IPR036097">
    <property type="entry name" value="HisK_dim/P_sf"/>
</dbReference>
<dbReference type="CDD" id="cd18161">
    <property type="entry name" value="REC_hyHK_blue-like"/>
    <property type="match status" value="1"/>
</dbReference>
<feature type="modified residue" description="4-aspartylphosphate" evidence="4">
    <location>
        <position position="523"/>
    </location>
</feature>
<dbReference type="Proteomes" id="UP000625247">
    <property type="component" value="Unassembled WGS sequence"/>
</dbReference>
<dbReference type="SUPFAM" id="SSF47384">
    <property type="entry name" value="Homodimeric domain of signal transducing histidine kinase"/>
    <property type="match status" value="1"/>
</dbReference>
<evidence type="ECO:0000256" key="3">
    <source>
        <dbReference type="ARBA" id="ARBA00022553"/>
    </source>
</evidence>
<feature type="domain" description="Histidine kinase" evidence="6">
    <location>
        <begin position="229"/>
        <end position="450"/>
    </location>
</feature>
<dbReference type="Gene3D" id="3.30.450.20">
    <property type="entry name" value="PAS domain"/>
    <property type="match status" value="1"/>
</dbReference>
<feature type="domain" description="PAC" evidence="9">
    <location>
        <begin position="125"/>
        <end position="177"/>
    </location>
</feature>
<dbReference type="CDD" id="cd00130">
    <property type="entry name" value="PAS"/>
    <property type="match status" value="1"/>
</dbReference>
<evidence type="ECO:0000259" key="9">
    <source>
        <dbReference type="PROSITE" id="PS50113"/>
    </source>
</evidence>
<evidence type="ECO:0000313" key="10">
    <source>
        <dbReference type="EMBL" id="MBD8120786.1"/>
    </source>
</evidence>
<dbReference type="InterPro" id="IPR000700">
    <property type="entry name" value="PAS-assoc_C"/>
</dbReference>
<dbReference type="SMART" id="SM00388">
    <property type="entry name" value="HisKA"/>
    <property type="match status" value="1"/>
</dbReference>
<dbReference type="PROSITE" id="PS50110">
    <property type="entry name" value="RESPONSE_REGULATORY"/>
    <property type="match status" value="1"/>
</dbReference>
<dbReference type="SMART" id="SM00086">
    <property type="entry name" value="PAC"/>
    <property type="match status" value="1"/>
</dbReference>
<protein>
    <recommendedName>
        <fullName evidence="2">histidine kinase</fullName>
        <ecNumber evidence="2">2.7.13.3</ecNumber>
    </recommendedName>
</protein>
<dbReference type="EC" id="2.7.13.3" evidence="2"/>
<evidence type="ECO:0000256" key="5">
    <source>
        <dbReference type="SAM" id="Coils"/>
    </source>
</evidence>
<organism evidence="10 11">
    <name type="scientific">Pseudomonas lutea</name>
    <dbReference type="NCBI Taxonomy" id="243924"/>
    <lineage>
        <taxon>Bacteria</taxon>
        <taxon>Pseudomonadati</taxon>
        <taxon>Pseudomonadota</taxon>
        <taxon>Gammaproteobacteria</taxon>
        <taxon>Pseudomonadales</taxon>
        <taxon>Pseudomonadaceae</taxon>
        <taxon>Pseudomonas</taxon>
    </lineage>
</organism>
<feature type="coiled-coil region" evidence="5">
    <location>
        <begin position="172"/>
        <end position="220"/>
    </location>
</feature>
<dbReference type="Gene3D" id="3.40.50.2300">
    <property type="match status" value="1"/>
</dbReference>
<dbReference type="PROSITE" id="PS50112">
    <property type="entry name" value="PAS"/>
    <property type="match status" value="1"/>
</dbReference>
<evidence type="ECO:0000259" key="6">
    <source>
        <dbReference type="PROSITE" id="PS50109"/>
    </source>
</evidence>
<dbReference type="InterPro" id="IPR001789">
    <property type="entry name" value="Sig_transdc_resp-reg_receiver"/>
</dbReference>
<evidence type="ECO:0000256" key="1">
    <source>
        <dbReference type="ARBA" id="ARBA00000085"/>
    </source>
</evidence>
<feature type="domain" description="Response regulatory" evidence="7">
    <location>
        <begin position="473"/>
        <end position="588"/>
    </location>
</feature>
<dbReference type="PROSITE" id="PS50109">
    <property type="entry name" value="HIS_KIN"/>
    <property type="match status" value="1"/>
</dbReference>
<keyword evidence="11" id="KW-1185">Reference proteome</keyword>